<comment type="caution">
    <text evidence="1">The sequence shown here is derived from an EMBL/GenBank/DDBJ whole genome shotgun (WGS) entry which is preliminary data.</text>
</comment>
<dbReference type="EMBL" id="JASPKZ010008136">
    <property type="protein sequence ID" value="KAJ9580817.1"/>
    <property type="molecule type" value="Genomic_DNA"/>
</dbReference>
<dbReference type="Proteomes" id="UP001233999">
    <property type="component" value="Unassembled WGS sequence"/>
</dbReference>
<reference evidence="1" key="2">
    <citation type="submission" date="2023-05" db="EMBL/GenBank/DDBJ databases">
        <authorList>
            <person name="Fouks B."/>
        </authorList>
    </citation>
    <scope>NUCLEOTIDE SEQUENCE</scope>
    <source>
        <strain evidence="1">Stay&amp;Tobe</strain>
        <tissue evidence="1">Testes</tissue>
    </source>
</reference>
<protein>
    <submittedName>
        <fullName evidence="1">Uncharacterized protein</fullName>
    </submittedName>
</protein>
<sequence>VSNTCNLYNYCNFNMECIHCEKYLGATNWKCNDFDTTLSVRIILYCGELIETQSLRIFFKMQEFLQILISAKLVS</sequence>
<gene>
    <name evidence="1" type="ORF">L9F63_024011</name>
</gene>
<evidence type="ECO:0000313" key="2">
    <source>
        <dbReference type="Proteomes" id="UP001233999"/>
    </source>
</evidence>
<dbReference type="AlphaFoldDB" id="A0AAD7ZIP4"/>
<organism evidence="1 2">
    <name type="scientific">Diploptera punctata</name>
    <name type="common">Pacific beetle cockroach</name>
    <dbReference type="NCBI Taxonomy" id="6984"/>
    <lineage>
        <taxon>Eukaryota</taxon>
        <taxon>Metazoa</taxon>
        <taxon>Ecdysozoa</taxon>
        <taxon>Arthropoda</taxon>
        <taxon>Hexapoda</taxon>
        <taxon>Insecta</taxon>
        <taxon>Pterygota</taxon>
        <taxon>Neoptera</taxon>
        <taxon>Polyneoptera</taxon>
        <taxon>Dictyoptera</taxon>
        <taxon>Blattodea</taxon>
        <taxon>Blaberoidea</taxon>
        <taxon>Blaberidae</taxon>
        <taxon>Diplopterinae</taxon>
        <taxon>Diploptera</taxon>
    </lineage>
</organism>
<reference evidence="1" key="1">
    <citation type="journal article" date="2023" name="IScience">
        <title>Live-bearing cockroach genome reveals convergent evolutionary mechanisms linked to viviparity in insects and beyond.</title>
        <authorList>
            <person name="Fouks B."/>
            <person name="Harrison M.C."/>
            <person name="Mikhailova A.A."/>
            <person name="Marchal E."/>
            <person name="English S."/>
            <person name="Carruthers M."/>
            <person name="Jennings E.C."/>
            <person name="Chiamaka E.L."/>
            <person name="Frigard R.A."/>
            <person name="Pippel M."/>
            <person name="Attardo G.M."/>
            <person name="Benoit J.B."/>
            <person name="Bornberg-Bauer E."/>
            <person name="Tobe S.S."/>
        </authorList>
    </citation>
    <scope>NUCLEOTIDE SEQUENCE</scope>
    <source>
        <strain evidence="1">Stay&amp;Tobe</strain>
    </source>
</reference>
<proteinExistence type="predicted"/>
<evidence type="ECO:0000313" key="1">
    <source>
        <dbReference type="EMBL" id="KAJ9580817.1"/>
    </source>
</evidence>
<keyword evidence="2" id="KW-1185">Reference proteome</keyword>
<feature type="non-terminal residue" evidence="1">
    <location>
        <position position="1"/>
    </location>
</feature>
<name>A0AAD7ZIP4_DIPPU</name>
<feature type="non-terminal residue" evidence="1">
    <location>
        <position position="75"/>
    </location>
</feature>
<accession>A0AAD7ZIP4</accession>